<reference evidence="3" key="1">
    <citation type="journal article" date="2011" name="Proc. Natl. Acad. Sci. U.S.A.">
        <title>Obligate biotrophy features unraveled by the genomic analysis of rust fungi.</title>
        <authorList>
            <person name="Duplessis S."/>
            <person name="Cuomo C.A."/>
            <person name="Lin Y.-C."/>
            <person name="Aerts A."/>
            <person name="Tisserant E."/>
            <person name="Veneault-Fourrey C."/>
            <person name="Joly D.L."/>
            <person name="Hacquard S."/>
            <person name="Amselem J."/>
            <person name="Cantarel B.L."/>
            <person name="Chiu R."/>
            <person name="Coutinho P.M."/>
            <person name="Feau N."/>
            <person name="Field M."/>
            <person name="Frey P."/>
            <person name="Gelhaye E."/>
            <person name="Goldberg J."/>
            <person name="Grabherr M.G."/>
            <person name="Kodira C.D."/>
            <person name="Kohler A."/>
            <person name="Kuees U."/>
            <person name="Lindquist E.A."/>
            <person name="Lucas S.M."/>
            <person name="Mago R."/>
            <person name="Mauceli E."/>
            <person name="Morin E."/>
            <person name="Murat C."/>
            <person name="Pangilinan J.L."/>
            <person name="Park R."/>
            <person name="Pearson M."/>
            <person name="Quesneville H."/>
            <person name="Rouhier N."/>
            <person name="Sakthikumar S."/>
            <person name="Salamov A.A."/>
            <person name="Schmutz J."/>
            <person name="Selles B."/>
            <person name="Shapiro H."/>
            <person name="Tanguay P."/>
            <person name="Tuskan G.A."/>
            <person name="Henrissat B."/>
            <person name="Van de Peer Y."/>
            <person name="Rouze P."/>
            <person name="Ellis J.G."/>
            <person name="Dodds P.N."/>
            <person name="Schein J.E."/>
            <person name="Zhong S."/>
            <person name="Hamelin R.C."/>
            <person name="Grigoriev I.V."/>
            <person name="Szabo L.J."/>
            <person name="Martin F."/>
        </authorList>
    </citation>
    <scope>NUCLEOTIDE SEQUENCE [LARGE SCALE GENOMIC DNA]</scope>
    <source>
        <strain evidence="3">98AG31 / pathotype 3-4-7</strain>
    </source>
</reference>
<name>F4SBN6_MELLP</name>
<dbReference type="KEGG" id="mlr:MELLADRAFT_69663"/>
<accession>F4SBN6</accession>
<keyword evidence="3" id="KW-1185">Reference proteome</keyword>
<dbReference type="HOGENOM" id="CLU_1759210_0_0_1"/>
<dbReference type="RefSeq" id="XP_007418787.1">
    <property type="nucleotide sequence ID" value="XM_007418725.1"/>
</dbReference>
<evidence type="ECO:0000256" key="1">
    <source>
        <dbReference type="SAM" id="MobiDB-lite"/>
    </source>
</evidence>
<evidence type="ECO:0000313" key="2">
    <source>
        <dbReference type="EMBL" id="EGF97943.1"/>
    </source>
</evidence>
<organism evidence="3">
    <name type="scientific">Melampsora larici-populina (strain 98AG31 / pathotype 3-4-7)</name>
    <name type="common">Poplar leaf rust fungus</name>
    <dbReference type="NCBI Taxonomy" id="747676"/>
    <lineage>
        <taxon>Eukaryota</taxon>
        <taxon>Fungi</taxon>
        <taxon>Dikarya</taxon>
        <taxon>Basidiomycota</taxon>
        <taxon>Pucciniomycotina</taxon>
        <taxon>Pucciniomycetes</taxon>
        <taxon>Pucciniales</taxon>
        <taxon>Melampsoraceae</taxon>
        <taxon>Melampsora</taxon>
    </lineage>
</organism>
<feature type="region of interest" description="Disordered" evidence="1">
    <location>
        <begin position="1"/>
        <end position="23"/>
    </location>
</feature>
<dbReference type="Proteomes" id="UP000001072">
    <property type="component" value="Unassembled WGS sequence"/>
</dbReference>
<feature type="compositionally biased region" description="Basic and acidic residues" evidence="1">
    <location>
        <begin position="70"/>
        <end position="91"/>
    </location>
</feature>
<protein>
    <submittedName>
        <fullName evidence="2">Uncharacterized protein</fullName>
    </submittedName>
</protein>
<gene>
    <name evidence="2" type="ORF">MELLADRAFT_69663</name>
</gene>
<dbReference type="VEuPathDB" id="FungiDB:MELLADRAFT_69663"/>
<sequence>MSDSRIPCPLGKRVQKKSRRLGSSAQELANLEEMEEDYVVPFLDRLSQAIIHPEQLDTNNTNHPPSPQDQFDHNFNDVGDDVRMMTDKSSSDSESDVDSEPKIPGLAYIHLTGCLTYQERRIREAQKWKEITEVMFLTFMKCRLIRRGRPREQLT</sequence>
<dbReference type="OrthoDB" id="10467048at2759"/>
<dbReference type="GeneID" id="18931285"/>
<dbReference type="AlphaFoldDB" id="F4SBN6"/>
<evidence type="ECO:0000313" key="3">
    <source>
        <dbReference type="Proteomes" id="UP000001072"/>
    </source>
</evidence>
<proteinExistence type="predicted"/>
<feature type="region of interest" description="Disordered" evidence="1">
    <location>
        <begin position="53"/>
        <end position="101"/>
    </location>
</feature>
<dbReference type="EMBL" id="GL883192">
    <property type="protein sequence ID" value="EGF97943.1"/>
    <property type="molecule type" value="Genomic_DNA"/>
</dbReference>
<dbReference type="InParanoid" id="F4SBN6"/>